<evidence type="ECO:0000313" key="3">
    <source>
        <dbReference type="Proteomes" id="UP001224775"/>
    </source>
</evidence>
<name>A0AAD9DCD0_9STRA</name>
<dbReference type="GO" id="GO:0032259">
    <property type="term" value="P:methylation"/>
    <property type="evidence" value="ECO:0007669"/>
    <property type="project" value="UniProtKB-KW"/>
</dbReference>
<evidence type="ECO:0000313" key="2">
    <source>
        <dbReference type="EMBL" id="KAK1740578.1"/>
    </source>
</evidence>
<gene>
    <name evidence="2" type="ORF">QTG54_008673</name>
</gene>
<reference evidence="2" key="1">
    <citation type="submission" date="2023-06" db="EMBL/GenBank/DDBJ databases">
        <title>Survivors Of The Sea: Transcriptome response of Skeletonema marinoi to long-term dormancy.</title>
        <authorList>
            <person name="Pinder M.I.M."/>
            <person name="Kourtchenko O."/>
            <person name="Robertson E.K."/>
            <person name="Larsson T."/>
            <person name="Maumus F."/>
            <person name="Osuna-Cruz C.M."/>
            <person name="Vancaester E."/>
            <person name="Stenow R."/>
            <person name="Vandepoele K."/>
            <person name="Ploug H."/>
            <person name="Bruchert V."/>
            <person name="Godhe A."/>
            <person name="Topel M."/>
        </authorList>
    </citation>
    <scope>NUCLEOTIDE SEQUENCE</scope>
    <source>
        <strain evidence="2">R05AC</strain>
    </source>
</reference>
<accession>A0AAD9DCD0</accession>
<keyword evidence="3" id="KW-1185">Reference proteome</keyword>
<dbReference type="EMBL" id="JATAAI010000015">
    <property type="protein sequence ID" value="KAK1740578.1"/>
    <property type="molecule type" value="Genomic_DNA"/>
</dbReference>
<protein>
    <submittedName>
        <fullName evidence="2">Carnosine N-methyltransferase</fullName>
        <ecNumber evidence="2">2.1.1.22</ecNumber>
    </submittedName>
</protein>
<dbReference type="Proteomes" id="UP001224775">
    <property type="component" value="Unassembled WGS sequence"/>
</dbReference>
<dbReference type="EC" id="2.1.1.22" evidence="2"/>
<comment type="caution">
    <text evidence="2">The sequence shown here is derived from an EMBL/GenBank/DDBJ whole genome shotgun (WGS) entry which is preliminary data.</text>
</comment>
<keyword evidence="2" id="KW-0808">Transferase</keyword>
<organism evidence="2 3">
    <name type="scientific">Skeletonema marinoi</name>
    <dbReference type="NCBI Taxonomy" id="267567"/>
    <lineage>
        <taxon>Eukaryota</taxon>
        <taxon>Sar</taxon>
        <taxon>Stramenopiles</taxon>
        <taxon>Ochrophyta</taxon>
        <taxon>Bacillariophyta</taxon>
        <taxon>Coscinodiscophyceae</taxon>
        <taxon>Thalassiosirophycidae</taxon>
        <taxon>Thalassiosirales</taxon>
        <taxon>Skeletonemataceae</taxon>
        <taxon>Skeletonema</taxon>
        <taxon>Skeletonema marinoi-dohrnii complex</taxon>
    </lineage>
</organism>
<proteinExistence type="predicted"/>
<dbReference type="GO" id="GO:0030735">
    <property type="term" value="F:carnosine N-methyltransferase activity"/>
    <property type="evidence" value="ECO:0007669"/>
    <property type="project" value="UniProtKB-EC"/>
</dbReference>
<sequence length="432" mass="48585">MENLNLCCPLSPSNSEADDIIISKLQMNPINIFWWIKCMENVRASSQRDLSPFPREWSVNYIGNSAAETGGGIKRELFLQESTEHEKATLLNAPTDESSVYSTISQENRANRDEFGNCRLHPHVQLAKKKKTNRFKMFANAMQRGDDWVVLRHKCPECEKKRRDNSKGQTITNNADRLSVTSESFDIALYNPIPASITLVLSHPELEGKCALRVRTEPLPLETIQNICCQTPDGVLDCAIPCDYNGNVLETDYSEYQIIERYIPLASIDHVSRGGDAWDVLRQSTGEDDMGCNCDVKIHGFSDRLLRFDVVDFNEGENSNVTKGGIRYSFVNPDFRRSSVTASKNSREDSLLSQQAKFISGNYSLENVISDLNYLVLSDRERRKSGIEYLMNNVSSWVDEVCGLGVPTTGRESSPMNSNSEQSDRLPANGLI</sequence>
<evidence type="ECO:0000256" key="1">
    <source>
        <dbReference type="SAM" id="MobiDB-lite"/>
    </source>
</evidence>
<keyword evidence="2" id="KW-0489">Methyltransferase</keyword>
<feature type="compositionally biased region" description="Polar residues" evidence="1">
    <location>
        <begin position="410"/>
        <end position="421"/>
    </location>
</feature>
<feature type="region of interest" description="Disordered" evidence="1">
    <location>
        <begin position="408"/>
        <end position="432"/>
    </location>
</feature>
<dbReference type="AlphaFoldDB" id="A0AAD9DCD0"/>